<gene>
    <name evidence="2" type="ORF">E2C01_041570</name>
</gene>
<protein>
    <recommendedName>
        <fullName evidence="4">Secreted protein</fullName>
    </recommendedName>
</protein>
<keyword evidence="3" id="KW-1185">Reference proteome</keyword>
<evidence type="ECO:0000313" key="2">
    <source>
        <dbReference type="EMBL" id="MPC47812.1"/>
    </source>
</evidence>
<evidence type="ECO:0000256" key="1">
    <source>
        <dbReference type="SAM" id="SignalP"/>
    </source>
</evidence>
<evidence type="ECO:0008006" key="4">
    <source>
        <dbReference type="Google" id="ProtNLM"/>
    </source>
</evidence>
<sequence length="94" mass="10953">MLLLMLLLLPCITNLSTLMRHMSRYEYFHTIHLLKRCPPPLLIHHRHNTPSLAHVPPLPASQWTGVLREYRWNDCTPKEGLRRIPTASKTHVGN</sequence>
<accession>A0A5B7FMY3</accession>
<organism evidence="2 3">
    <name type="scientific">Portunus trituberculatus</name>
    <name type="common">Swimming crab</name>
    <name type="synonym">Neptunus trituberculatus</name>
    <dbReference type="NCBI Taxonomy" id="210409"/>
    <lineage>
        <taxon>Eukaryota</taxon>
        <taxon>Metazoa</taxon>
        <taxon>Ecdysozoa</taxon>
        <taxon>Arthropoda</taxon>
        <taxon>Crustacea</taxon>
        <taxon>Multicrustacea</taxon>
        <taxon>Malacostraca</taxon>
        <taxon>Eumalacostraca</taxon>
        <taxon>Eucarida</taxon>
        <taxon>Decapoda</taxon>
        <taxon>Pleocyemata</taxon>
        <taxon>Brachyura</taxon>
        <taxon>Eubrachyura</taxon>
        <taxon>Portunoidea</taxon>
        <taxon>Portunidae</taxon>
        <taxon>Portuninae</taxon>
        <taxon>Portunus</taxon>
    </lineage>
</organism>
<dbReference type="EMBL" id="VSRR010007933">
    <property type="protein sequence ID" value="MPC47812.1"/>
    <property type="molecule type" value="Genomic_DNA"/>
</dbReference>
<proteinExistence type="predicted"/>
<dbReference type="Proteomes" id="UP000324222">
    <property type="component" value="Unassembled WGS sequence"/>
</dbReference>
<comment type="caution">
    <text evidence="2">The sequence shown here is derived from an EMBL/GenBank/DDBJ whole genome shotgun (WGS) entry which is preliminary data.</text>
</comment>
<feature type="chain" id="PRO_5022820167" description="Secreted protein" evidence="1">
    <location>
        <begin position="19"/>
        <end position="94"/>
    </location>
</feature>
<keyword evidence="1" id="KW-0732">Signal</keyword>
<feature type="signal peptide" evidence="1">
    <location>
        <begin position="1"/>
        <end position="18"/>
    </location>
</feature>
<name>A0A5B7FMY3_PORTR</name>
<reference evidence="2 3" key="1">
    <citation type="submission" date="2019-05" db="EMBL/GenBank/DDBJ databases">
        <title>Another draft genome of Portunus trituberculatus and its Hox gene families provides insights of decapod evolution.</title>
        <authorList>
            <person name="Jeong J.-H."/>
            <person name="Song I."/>
            <person name="Kim S."/>
            <person name="Choi T."/>
            <person name="Kim D."/>
            <person name="Ryu S."/>
            <person name="Kim W."/>
        </authorList>
    </citation>
    <scope>NUCLEOTIDE SEQUENCE [LARGE SCALE GENOMIC DNA]</scope>
    <source>
        <tissue evidence="2">Muscle</tissue>
    </source>
</reference>
<dbReference type="AlphaFoldDB" id="A0A5B7FMY3"/>
<evidence type="ECO:0000313" key="3">
    <source>
        <dbReference type="Proteomes" id="UP000324222"/>
    </source>
</evidence>